<dbReference type="InterPro" id="IPR016024">
    <property type="entry name" value="ARM-type_fold"/>
</dbReference>
<gene>
    <name evidence="3" type="ORF">EgrG_000839200</name>
</gene>
<feature type="compositionally biased region" description="Polar residues" evidence="2">
    <location>
        <begin position="316"/>
        <end position="334"/>
    </location>
</feature>
<feature type="repeat" description="ARM" evidence="1">
    <location>
        <begin position="922"/>
        <end position="949"/>
    </location>
</feature>
<dbReference type="SUPFAM" id="SSF48371">
    <property type="entry name" value="ARM repeat"/>
    <property type="match status" value="2"/>
</dbReference>
<evidence type="ECO:0000313" key="5">
    <source>
        <dbReference type="WBParaSite" id="EgrG_000839200"/>
    </source>
</evidence>
<accession>A0A068WEA2</accession>
<feature type="compositionally biased region" description="Polar residues" evidence="2">
    <location>
        <begin position="262"/>
        <end position="274"/>
    </location>
</feature>
<reference evidence="3 4" key="1">
    <citation type="journal article" date="2013" name="Nature">
        <title>The genomes of four tapeworm species reveal adaptations to parasitism.</title>
        <authorList>
            <person name="Tsai I.J."/>
            <person name="Zarowiecki M."/>
            <person name="Holroyd N."/>
            <person name="Garciarrubio A."/>
            <person name="Sanchez-Flores A."/>
            <person name="Brooks K.L."/>
            <person name="Tracey A."/>
            <person name="Bobes R.J."/>
            <person name="Fragoso G."/>
            <person name="Sciutto E."/>
            <person name="Aslett M."/>
            <person name="Beasley H."/>
            <person name="Bennett H.M."/>
            <person name="Cai J."/>
            <person name="Camicia F."/>
            <person name="Clark R."/>
            <person name="Cucher M."/>
            <person name="De Silva N."/>
            <person name="Day T.A."/>
            <person name="Deplazes P."/>
            <person name="Estrada K."/>
            <person name="Fernandez C."/>
            <person name="Holland P.W."/>
            <person name="Hou J."/>
            <person name="Hu S."/>
            <person name="Huckvale T."/>
            <person name="Hung S.S."/>
            <person name="Kamenetzky L."/>
            <person name="Keane J.A."/>
            <person name="Kiss F."/>
            <person name="Koziol U."/>
            <person name="Lambert O."/>
            <person name="Liu K."/>
            <person name="Luo X."/>
            <person name="Luo Y."/>
            <person name="Macchiaroli N."/>
            <person name="Nichol S."/>
            <person name="Paps J."/>
            <person name="Parkinson J."/>
            <person name="Pouchkina-Stantcheva N."/>
            <person name="Riddiford N."/>
            <person name="Rosenzvit M."/>
            <person name="Salinas G."/>
            <person name="Wasmuth J.D."/>
            <person name="Zamanian M."/>
            <person name="Zheng Y."/>
            <person name="Cai X."/>
            <person name="Soberon X."/>
            <person name="Olson P.D."/>
            <person name="Laclette J.P."/>
            <person name="Brehm K."/>
            <person name="Berriman M."/>
            <person name="Garciarrubio A."/>
            <person name="Bobes R.J."/>
            <person name="Fragoso G."/>
            <person name="Sanchez-Flores A."/>
            <person name="Estrada K."/>
            <person name="Cevallos M.A."/>
            <person name="Morett E."/>
            <person name="Gonzalez V."/>
            <person name="Portillo T."/>
            <person name="Ochoa-Leyva A."/>
            <person name="Jose M.V."/>
            <person name="Sciutto E."/>
            <person name="Landa A."/>
            <person name="Jimenez L."/>
            <person name="Valdes V."/>
            <person name="Carrero J.C."/>
            <person name="Larralde C."/>
            <person name="Morales-Montor J."/>
            <person name="Limon-Lason J."/>
            <person name="Soberon X."/>
            <person name="Laclette J.P."/>
        </authorList>
    </citation>
    <scope>NUCLEOTIDE SEQUENCE [LARGE SCALE GENOMIC DNA]</scope>
</reference>
<dbReference type="PANTHER" id="PTHR46241">
    <property type="entry name" value="ARMADILLO REPEAT-CONTAINING PROTEIN 4 ARMC4"/>
    <property type="match status" value="1"/>
</dbReference>
<feature type="repeat" description="ARM" evidence="1">
    <location>
        <begin position="610"/>
        <end position="635"/>
    </location>
</feature>
<dbReference type="InterPro" id="IPR011989">
    <property type="entry name" value="ARM-like"/>
</dbReference>
<feature type="repeat" description="ARM" evidence="1">
    <location>
        <begin position="443"/>
        <end position="471"/>
    </location>
</feature>
<dbReference type="WBParaSite" id="EgrG_000839200">
    <property type="protein sequence ID" value="EgrG_000839200"/>
    <property type="gene ID" value="EgrG_000839200"/>
</dbReference>
<dbReference type="OrthoDB" id="1683831at2759"/>
<feature type="repeat" description="ARM" evidence="1">
    <location>
        <begin position="402"/>
        <end position="444"/>
    </location>
</feature>
<dbReference type="InterPro" id="IPR000225">
    <property type="entry name" value="Armadillo"/>
</dbReference>
<dbReference type="PANTHER" id="PTHR46241:SF1">
    <property type="entry name" value="OUTER DYNEIN ARM-DOCKING COMPLEX SUBUNIT 2"/>
    <property type="match status" value="1"/>
</dbReference>
<reference evidence="3" key="2">
    <citation type="submission" date="2014-06" db="EMBL/GenBank/DDBJ databases">
        <authorList>
            <person name="Aslett M."/>
        </authorList>
    </citation>
    <scope>NUCLEOTIDE SEQUENCE</scope>
</reference>
<dbReference type="EMBL" id="LK028576">
    <property type="protein sequence ID" value="CDS15981.1"/>
    <property type="molecule type" value="Genomic_DNA"/>
</dbReference>
<dbReference type="SMART" id="SM00185">
    <property type="entry name" value="ARM"/>
    <property type="match status" value="12"/>
</dbReference>
<feature type="repeat" description="ARM" evidence="1">
    <location>
        <begin position="799"/>
        <end position="841"/>
    </location>
</feature>
<dbReference type="PROSITE" id="PS50176">
    <property type="entry name" value="ARM_REPEAT"/>
    <property type="match status" value="6"/>
</dbReference>
<protein>
    <submittedName>
        <fullName evidence="3 5">Armadillo repeat containing protein 4</fullName>
    </submittedName>
</protein>
<feature type="region of interest" description="Disordered" evidence="2">
    <location>
        <begin position="262"/>
        <end position="285"/>
    </location>
</feature>
<organism evidence="3">
    <name type="scientific">Echinococcus granulosus</name>
    <name type="common">Hydatid tapeworm</name>
    <dbReference type="NCBI Taxonomy" id="6210"/>
    <lineage>
        <taxon>Eukaryota</taxon>
        <taxon>Metazoa</taxon>
        <taxon>Spiralia</taxon>
        <taxon>Lophotrochozoa</taxon>
        <taxon>Platyhelminthes</taxon>
        <taxon>Cestoda</taxon>
        <taxon>Eucestoda</taxon>
        <taxon>Cyclophyllidea</taxon>
        <taxon>Taeniidae</taxon>
        <taxon>Echinococcus</taxon>
        <taxon>Echinococcus granulosus group</taxon>
    </lineage>
</organism>
<reference evidence="5" key="3">
    <citation type="submission" date="2020-10" db="UniProtKB">
        <authorList>
            <consortium name="WormBaseParasite"/>
        </authorList>
    </citation>
    <scope>IDENTIFICATION</scope>
</reference>
<evidence type="ECO:0000313" key="4">
    <source>
        <dbReference type="Proteomes" id="UP000492820"/>
    </source>
</evidence>
<evidence type="ECO:0000256" key="2">
    <source>
        <dbReference type="SAM" id="MobiDB-lite"/>
    </source>
</evidence>
<sequence>MLADSGCKKNPLLEIREAAYTVKRSNGYRAPPWREVLGEVAYFLITVKGHENALSVTASKKGWFINQGFDLEKHELSFDQESEIYPTLLALLRCECNAFDEFLATSEGMILMYRLKWLYKMEKSVENSHTDLTREDVKRGIDGANLSKDIYENRTPQQTSKAVPHGVEKWKRGDRKLRTDVISQMRINLCSGEHNLASPSGSTAKPSGDQMQKRKSMLSSIKTGVEDAILSTPKFTGSEQWDTIDTNNNLLPKLSNASNKNVDYSSHNSSQSINEIKEDSTDDYTEDEDTVKYALRDAGIFGPYLDVITHERIKNQFYSPRTQETNVESTGEPSSDSEEEDQAQNFLVKDPNAELPPEHWQIGKLVKYIRGGNQTSTTISLCALYDMPLNTEVCQLAVRDTGGVEVLVNLLETDEVRCKLGALKILKEISQNPELRRAISDQGGIPPMVELLRSPNRDLKCLSAEAISNVAKFARARRTVALLDVTNHCGDVRSPEVERDLEVARCGALALWSCSRSARAKAAMKKAGVISLLARLLKSPYEALLIPTVGILEECASEHDYRVAIRTEGMIEDLVAHLRAQNEELQMHCAATIFKCAVEQETRDLVRQYGGLPPLIELLSVNENKELQAAATGAIWKCAVSFENAKELQKGDVISKLVAILMQQPEEMKKFLYVKSVSKRVKLVWRTEKVLVNVVGALGEMATNKNNIALIRQANGIPPLIALLTGTNEDLLINTTRALGRIAEDQESVPVIEKNDGVRLLWSLMKTNNPSVQANAAWALCPCIENAIEGGEMVRSFVGGLELVISLLRSPSMEVRAAICGVISKIAKDEENLAVITDHGVVSLLSELSYTTEDSIRRPLAEAVARCCCWATNRSDFGKNGAVEPLVCYLKSEDPAVQCATAKALYQLSRHPENCVVMHAAGAVKYLVDLVSSNNEELQEAASSCIANIRRITLAHVKAQQEWQARETRQQFVRHMEAQLPRLTSPGQAFPRPQNFYDLSHDNNSKNALKSPSKSLGTFGVDEAFHST</sequence>
<feature type="region of interest" description="Disordered" evidence="2">
    <location>
        <begin position="316"/>
        <end position="343"/>
    </location>
</feature>
<dbReference type="Proteomes" id="UP000492820">
    <property type="component" value="Unassembled WGS sequence"/>
</dbReference>
<proteinExistence type="predicted"/>
<evidence type="ECO:0000256" key="1">
    <source>
        <dbReference type="PROSITE-ProRule" id="PRU00259"/>
    </source>
</evidence>
<feature type="repeat" description="ARM" evidence="1">
    <location>
        <begin position="715"/>
        <end position="757"/>
    </location>
</feature>
<name>A0A068WEA2_ECHGR</name>
<dbReference type="Pfam" id="PF00514">
    <property type="entry name" value="Arm"/>
    <property type="match status" value="4"/>
</dbReference>
<dbReference type="AlphaFoldDB" id="A0A068WEA2"/>
<dbReference type="Gene3D" id="1.25.10.10">
    <property type="entry name" value="Leucine-rich Repeat Variant"/>
    <property type="match status" value="4"/>
</dbReference>
<evidence type="ECO:0000313" key="3">
    <source>
        <dbReference type="EMBL" id="CDS15981.1"/>
    </source>
</evidence>
<feature type="region of interest" description="Disordered" evidence="2">
    <location>
        <begin position="192"/>
        <end position="216"/>
    </location>
</feature>